<comment type="caution">
    <text evidence="9">The sequence shown here is derived from an EMBL/GenBank/DDBJ whole genome shotgun (WGS) entry which is preliminary data.</text>
</comment>
<sequence>MATDDNVSTNSPNQASQVLPSDSTDSKPRTGQATTAVTTVDSGGEGDEGASVMSFVPTMRPTGDIASLFVGDLGKRSTAWNMLRSQAPTVRPFETSRYRDGDALAEFEVEFDLIPTEATEDVDDASRVAMWKAKRKHYMILSSAGKPIWSRHGDLMLINSSIGVMQTIISFYESAKSPLLGFTAGDARFVVLTRGPLYFVAVSKLGESDSQLRAQLDALYMQILSTLTLLTLKRIFVHRPSSDLSKPLQGTEMLLSSLADTFTRGSPTTLLGSLECLKIRKSQRHSINNTFLKLRSDKLLYGLIIAGGKLVSVIRPRRHSLHPSDLQLIFNMLFESDGINGGGGENWVPLCLPAFNNEGYLYMYVSFFEDDNQATRNGSAEGDAQTTPINQRIAMVLISTDKESFFGLKKMRDDVAQQLAKNGNLAVIRSAVRAGRPQIAQIVPGNPMSHFLYKSKANVQFCMAALEAPFDAIAERRRLMSLYHEMHAAVHAKHAHLKILHNTSEDSTSLAWATPVFELYCVGGPNMSRATMGQGANKIIQWAKKEEQRLFIIGGGVF</sequence>
<dbReference type="InterPro" id="IPR043970">
    <property type="entry name" value="FUZ/MON1/HPS1_longin_3"/>
</dbReference>
<keyword evidence="4" id="KW-0926">Vacuole</keyword>
<dbReference type="InterPro" id="IPR043971">
    <property type="entry name" value="FUZ/MON1/HPS1_longin_2"/>
</dbReference>
<dbReference type="EMBL" id="LUKN01000535">
    <property type="protein sequence ID" value="OAR02746.1"/>
    <property type="molecule type" value="Genomic_DNA"/>
</dbReference>
<name>A0A179IJ91_CORDF</name>
<dbReference type="PANTHER" id="PTHR13027">
    <property type="entry name" value="SAND PROTEIN-RELATED"/>
    <property type="match status" value="1"/>
</dbReference>
<dbReference type="PRINTS" id="PR01546">
    <property type="entry name" value="YEAST73DUF"/>
</dbReference>
<keyword evidence="4" id="KW-0813">Transport</keyword>
<comment type="subcellular location">
    <subcellularLocation>
        <location evidence="4">Endosome</location>
        <location evidence="4">Multivesicular body membrane</location>
        <topology evidence="4">Peripheral membrane protein</topology>
    </subcellularLocation>
    <subcellularLocation>
        <location evidence="1 4">Prevacuolar compartment membrane</location>
        <topology evidence="1 4">Peripheral membrane protein</topology>
    </subcellularLocation>
    <subcellularLocation>
        <location evidence="4">Vacuole membrane</location>
        <topology evidence="4">Peripheral membrane protein</topology>
    </subcellularLocation>
</comment>
<organism evidence="9 10">
    <name type="scientific">Cordyceps confragosa</name>
    <name type="common">Lecanicillium lecanii</name>
    <dbReference type="NCBI Taxonomy" id="2714763"/>
    <lineage>
        <taxon>Eukaryota</taxon>
        <taxon>Fungi</taxon>
        <taxon>Dikarya</taxon>
        <taxon>Ascomycota</taxon>
        <taxon>Pezizomycotina</taxon>
        <taxon>Sordariomycetes</taxon>
        <taxon>Hypocreomycetidae</taxon>
        <taxon>Hypocreales</taxon>
        <taxon>Cordycipitaceae</taxon>
        <taxon>Akanthomyces</taxon>
    </lineage>
</organism>
<reference evidence="9 10" key="1">
    <citation type="submission" date="2016-03" db="EMBL/GenBank/DDBJ databases">
        <title>Fine-scale spatial genetic structure of a fungal parasite of coffee scale insects.</title>
        <authorList>
            <person name="Jackson D."/>
            <person name="Zemenick K.A."/>
            <person name="Malloure B."/>
            <person name="Quandt C.A."/>
            <person name="James T.Y."/>
        </authorList>
    </citation>
    <scope>NUCLEOTIDE SEQUENCE [LARGE SCALE GENOMIC DNA]</scope>
    <source>
        <strain evidence="9 10">UM487</strain>
    </source>
</reference>
<evidence type="ECO:0000313" key="9">
    <source>
        <dbReference type="EMBL" id="OAR02746.1"/>
    </source>
</evidence>
<evidence type="ECO:0000256" key="1">
    <source>
        <dbReference type="ARBA" id="ARBA00004380"/>
    </source>
</evidence>
<dbReference type="OMA" id="QQPFNAK"/>
<dbReference type="AlphaFoldDB" id="A0A179IJ91"/>
<keyword evidence="4" id="KW-0072">Autophagy</keyword>
<dbReference type="PANTHER" id="PTHR13027:SF7">
    <property type="entry name" value="VACUOLAR FUSION PROTEIN MON1 HOMOLOG"/>
    <property type="match status" value="1"/>
</dbReference>
<dbReference type="GO" id="GO:0035658">
    <property type="term" value="C:Mon1-Ccz1 complex"/>
    <property type="evidence" value="ECO:0007669"/>
    <property type="project" value="TreeGrafter"/>
</dbReference>
<evidence type="ECO:0000256" key="5">
    <source>
        <dbReference type="SAM" id="MobiDB-lite"/>
    </source>
</evidence>
<feature type="domain" description="FUZ/MON1/HPS1 third Longin" evidence="8">
    <location>
        <begin position="449"/>
        <end position="547"/>
    </location>
</feature>
<dbReference type="InterPro" id="IPR004353">
    <property type="entry name" value="Mon1"/>
</dbReference>
<evidence type="ECO:0000256" key="4">
    <source>
        <dbReference type="RuleBase" id="RU367048"/>
    </source>
</evidence>
<dbReference type="GO" id="GO:0006623">
    <property type="term" value="P:protein targeting to vacuole"/>
    <property type="evidence" value="ECO:0007669"/>
    <property type="project" value="UniProtKB-UniRule"/>
</dbReference>
<feature type="domain" description="FUZ/MON1/HPS1 second Longin" evidence="7">
    <location>
        <begin position="298"/>
        <end position="416"/>
    </location>
</feature>
<evidence type="ECO:0000313" key="10">
    <source>
        <dbReference type="Proteomes" id="UP000243081"/>
    </source>
</evidence>
<feature type="domain" description="FUZ/MON1/HPS1 first Longin" evidence="6">
    <location>
        <begin position="136"/>
        <end position="258"/>
    </location>
</feature>
<keyword evidence="4" id="KW-0653">Protein transport</keyword>
<dbReference type="GO" id="GO:0006914">
    <property type="term" value="P:autophagy"/>
    <property type="evidence" value="ECO:0007669"/>
    <property type="project" value="UniProtKB-UniRule"/>
</dbReference>
<keyword evidence="10" id="KW-1185">Reference proteome</keyword>
<dbReference type="GO" id="GO:0016192">
    <property type="term" value="P:vesicle-mediated transport"/>
    <property type="evidence" value="ECO:0007669"/>
    <property type="project" value="InterPro"/>
</dbReference>
<evidence type="ECO:0000256" key="3">
    <source>
        <dbReference type="ARBA" id="ARBA00043892"/>
    </source>
</evidence>
<gene>
    <name evidence="9" type="ORF">LLEC1_04751</name>
</gene>
<proteinExistence type="inferred from homology"/>
<comment type="function">
    <text evidence="3">In complex with CCZ1, is required for multiple vacuole delivery pathways including the cytoplasm to vacuole transport (Cvt), autophagy, pexophagy and endocytosis. The MON1-CCZ1 complex acts at the fusion of vesicles with the vacuole, through its regulation of the SNARE complex during the coordinated priming and docking stages of fusion, and particularly at the stage of tethering/docking.</text>
</comment>
<comment type="similarity">
    <text evidence="4">Belongs to the MON1/SAND family.</text>
</comment>
<protein>
    <recommendedName>
        <fullName evidence="2 4">Vacuolar fusion protein MON1</fullName>
    </recommendedName>
</protein>
<evidence type="ECO:0000256" key="2">
    <source>
        <dbReference type="ARBA" id="ARBA00018132"/>
    </source>
</evidence>
<dbReference type="Pfam" id="PF19037">
    <property type="entry name" value="Fuz_longin_2"/>
    <property type="match status" value="1"/>
</dbReference>
<feature type="compositionally biased region" description="Polar residues" evidence="5">
    <location>
        <begin position="1"/>
        <end position="41"/>
    </location>
</feature>
<accession>A0A179IJ91</accession>
<dbReference type="InterPro" id="IPR043972">
    <property type="entry name" value="FUZ/MON1/HPS1_longin_1"/>
</dbReference>
<evidence type="ECO:0000259" key="6">
    <source>
        <dbReference type="Pfam" id="PF19036"/>
    </source>
</evidence>
<evidence type="ECO:0000259" key="8">
    <source>
        <dbReference type="Pfam" id="PF19038"/>
    </source>
</evidence>
<dbReference type="Pfam" id="PF19036">
    <property type="entry name" value="Fuz_longin_1"/>
    <property type="match status" value="1"/>
</dbReference>
<dbReference type="OrthoDB" id="272411at2759"/>
<evidence type="ECO:0000259" key="7">
    <source>
        <dbReference type="Pfam" id="PF19037"/>
    </source>
</evidence>
<dbReference type="GO" id="GO:0032585">
    <property type="term" value="C:multivesicular body membrane"/>
    <property type="evidence" value="ECO:0007669"/>
    <property type="project" value="UniProtKB-SubCell"/>
</dbReference>
<dbReference type="Proteomes" id="UP000243081">
    <property type="component" value="Unassembled WGS sequence"/>
</dbReference>
<keyword evidence="4" id="KW-0472">Membrane</keyword>
<keyword evidence="4" id="KW-0967">Endosome</keyword>
<dbReference type="GO" id="GO:0000329">
    <property type="term" value="C:fungal-type vacuole membrane"/>
    <property type="evidence" value="ECO:0007669"/>
    <property type="project" value="TreeGrafter"/>
</dbReference>
<feature type="region of interest" description="Disordered" evidence="5">
    <location>
        <begin position="1"/>
        <end position="50"/>
    </location>
</feature>
<comment type="function">
    <text evidence="4">Required for multiple vacuole delivery pathways including the cytoplasm to vacuole transport (Cvt), autophagy, pexophagy and endocytosis.</text>
</comment>
<dbReference type="Pfam" id="PF19038">
    <property type="entry name" value="Fuz_longin_3"/>
    <property type="match status" value="1"/>
</dbReference>